<feature type="region of interest" description="Disordered" evidence="1">
    <location>
        <begin position="124"/>
        <end position="150"/>
    </location>
</feature>
<keyword evidence="3" id="KW-1185">Reference proteome</keyword>
<reference evidence="2 3" key="1">
    <citation type="journal article" date="2019" name="Mol. Ecol. Resour.">
        <title>Chromosome-level genome assembly of Triplophysa tibetana, a fish adapted to the harsh high-altitude environment of the Tibetan Plateau.</title>
        <authorList>
            <person name="Yang X."/>
            <person name="Liu H."/>
            <person name="Ma Z."/>
            <person name="Zou Y."/>
            <person name="Zou M."/>
            <person name="Mao Y."/>
            <person name="Li X."/>
            <person name="Wang H."/>
            <person name="Chen T."/>
            <person name="Wang W."/>
            <person name="Yang R."/>
        </authorList>
    </citation>
    <scope>NUCLEOTIDE SEQUENCE [LARGE SCALE GENOMIC DNA]</scope>
    <source>
        <strain evidence="2">TTIB1903HZAU</strain>
        <tissue evidence="2">Muscle</tissue>
    </source>
</reference>
<name>A0A5A9PKZ8_9TELE</name>
<dbReference type="EMBL" id="SOYY01000004">
    <property type="protein sequence ID" value="KAA0721861.1"/>
    <property type="molecule type" value="Genomic_DNA"/>
</dbReference>
<evidence type="ECO:0000256" key="1">
    <source>
        <dbReference type="SAM" id="MobiDB-lite"/>
    </source>
</evidence>
<evidence type="ECO:0000313" key="2">
    <source>
        <dbReference type="EMBL" id="KAA0721861.1"/>
    </source>
</evidence>
<comment type="caution">
    <text evidence="2">The sequence shown here is derived from an EMBL/GenBank/DDBJ whole genome shotgun (WGS) entry which is preliminary data.</text>
</comment>
<proteinExistence type="predicted"/>
<accession>A0A5A9PKZ8</accession>
<dbReference type="AlphaFoldDB" id="A0A5A9PKZ8"/>
<protein>
    <submittedName>
        <fullName evidence="2">Uncharacterized protein</fullName>
    </submittedName>
</protein>
<evidence type="ECO:0000313" key="3">
    <source>
        <dbReference type="Proteomes" id="UP000324632"/>
    </source>
</evidence>
<dbReference type="Proteomes" id="UP000324632">
    <property type="component" value="Chromosome 4"/>
</dbReference>
<feature type="compositionally biased region" description="Basic and acidic residues" evidence="1">
    <location>
        <begin position="141"/>
        <end position="150"/>
    </location>
</feature>
<organism evidence="2 3">
    <name type="scientific">Triplophysa tibetana</name>
    <dbReference type="NCBI Taxonomy" id="1572043"/>
    <lineage>
        <taxon>Eukaryota</taxon>
        <taxon>Metazoa</taxon>
        <taxon>Chordata</taxon>
        <taxon>Craniata</taxon>
        <taxon>Vertebrata</taxon>
        <taxon>Euteleostomi</taxon>
        <taxon>Actinopterygii</taxon>
        <taxon>Neopterygii</taxon>
        <taxon>Teleostei</taxon>
        <taxon>Ostariophysi</taxon>
        <taxon>Cypriniformes</taxon>
        <taxon>Nemacheilidae</taxon>
        <taxon>Triplophysa</taxon>
    </lineage>
</organism>
<sequence>MLPPERSRNSSSTAFWASSSPLKPASFGGYIALAAIPHQLHLLKINTRFGPTPVKGRMLGARDSFHGTACQMRLPAVPLYFQLRGGGRGSSRIERRHRAAKETEERVFVQNCGKTAEKVRVFNPLTGKSAGAPNGATPLHEGQKTREQDN</sequence>
<gene>
    <name evidence="2" type="ORF">E1301_Tti017158</name>
</gene>